<proteinExistence type="inferred from homology"/>
<dbReference type="InterPro" id="IPR002168">
    <property type="entry name" value="Lipase_GDXG_HIS_AS"/>
</dbReference>
<accession>A0ABW5QK44</accession>
<dbReference type="Proteomes" id="UP001597521">
    <property type="component" value="Unassembled WGS sequence"/>
</dbReference>
<gene>
    <name evidence="4" type="ORF">ACFSX5_08715</name>
</gene>
<dbReference type="Gene3D" id="3.40.50.1820">
    <property type="entry name" value="alpha/beta hydrolase"/>
    <property type="match status" value="1"/>
</dbReference>
<dbReference type="PANTHER" id="PTHR48081:SF8">
    <property type="entry name" value="ALPHA_BETA HYDROLASE FOLD-3 DOMAIN-CONTAINING PROTEIN-RELATED"/>
    <property type="match status" value="1"/>
</dbReference>
<sequence length="348" mass="37369">MSNVTSEHSGDSIGRLAELIGGSPGDRLDSDIKHVLDVLEELGAAPLELASPERARRMPKPADAIGAIFARQQRDLPDDGVSAEDTEFTSGETHLPVRLYRPPGLLSRLNPVLLYFHGGGFVTGDLDSHDDSARALARRTGALVVSADYRLAPEHRFPAAHEDALAAWRWLTRQVHALGGDPRRIAIAGEDAGANLAMNVALTARDGYGVRPVHLLLIHPIAGHDFSTPSYGEALRARPVGMAAMRWRFRHLAANAAELDDPRIDLAARKDLRGLPSTSIVLAQVDPLRSEGEALAEALSAAGVNTECWVYEGMAQGFFGLGQMVTRALFAQADAAGALYRAFTTPRA</sequence>
<evidence type="ECO:0000259" key="3">
    <source>
        <dbReference type="Pfam" id="PF07859"/>
    </source>
</evidence>
<evidence type="ECO:0000256" key="2">
    <source>
        <dbReference type="ARBA" id="ARBA00022801"/>
    </source>
</evidence>
<dbReference type="PANTHER" id="PTHR48081">
    <property type="entry name" value="AB HYDROLASE SUPERFAMILY PROTEIN C4A8.06C"/>
    <property type="match status" value="1"/>
</dbReference>
<evidence type="ECO:0000256" key="1">
    <source>
        <dbReference type="ARBA" id="ARBA00010515"/>
    </source>
</evidence>
<keyword evidence="5" id="KW-1185">Reference proteome</keyword>
<feature type="domain" description="Alpha/beta hydrolase fold-3" evidence="3">
    <location>
        <begin position="113"/>
        <end position="319"/>
    </location>
</feature>
<organism evidence="4 5">
    <name type="scientific">Devosia albogilva</name>
    <dbReference type="NCBI Taxonomy" id="429726"/>
    <lineage>
        <taxon>Bacteria</taxon>
        <taxon>Pseudomonadati</taxon>
        <taxon>Pseudomonadota</taxon>
        <taxon>Alphaproteobacteria</taxon>
        <taxon>Hyphomicrobiales</taxon>
        <taxon>Devosiaceae</taxon>
        <taxon>Devosia</taxon>
    </lineage>
</organism>
<name>A0ABW5QK44_9HYPH</name>
<dbReference type="PROSITE" id="PS01173">
    <property type="entry name" value="LIPASE_GDXG_HIS"/>
    <property type="match status" value="1"/>
</dbReference>
<comment type="similarity">
    <text evidence="1">Belongs to the 'GDXG' lipolytic enzyme family.</text>
</comment>
<dbReference type="InterPro" id="IPR029058">
    <property type="entry name" value="AB_hydrolase_fold"/>
</dbReference>
<reference evidence="5" key="1">
    <citation type="journal article" date="2019" name="Int. J. Syst. Evol. Microbiol.">
        <title>The Global Catalogue of Microorganisms (GCM) 10K type strain sequencing project: providing services to taxonomists for standard genome sequencing and annotation.</title>
        <authorList>
            <consortium name="The Broad Institute Genomics Platform"/>
            <consortium name="The Broad Institute Genome Sequencing Center for Infectious Disease"/>
            <person name="Wu L."/>
            <person name="Ma J."/>
        </authorList>
    </citation>
    <scope>NUCLEOTIDE SEQUENCE [LARGE SCALE GENOMIC DNA]</scope>
    <source>
        <strain evidence="5">CCM 7427</strain>
    </source>
</reference>
<dbReference type="SUPFAM" id="SSF53474">
    <property type="entry name" value="alpha/beta-Hydrolases"/>
    <property type="match status" value="1"/>
</dbReference>
<protein>
    <submittedName>
        <fullName evidence="4">Alpha/beta hydrolase</fullName>
    </submittedName>
</protein>
<keyword evidence="2 4" id="KW-0378">Hydrolase</keyword>
<dbReference type="Pfam" id="PF07859">
    <property type="entry name" value="Abhydrolase_3"/>
    <property type="match status" value="1"/>
</dbReference>
<dbReference type="RefSeq" id="WP_386832899.1">
    <property type="nucleotide sequence ID" value="NZ_JBHUNP010000001.1"/>
</dbReference>
<dbReference type="InterPro" id="IPR013094">
    <property type="entry name" value="AB_hydrolase_3"/>
</dbReference>
<dbReference type="InterPro" id="IPR050300">
    <property type="entry name" value="GDXG_lipolytic_enzyme"/>
</dbReference>
<evidence type="ECO:0000313" key="5">
    <source>
        <dbReference type="Proteomes" id="UP001597521"/>
    </source>
</evidence>
<dbReference type="GO" id="GO:0016787">
    <property type="term" value="F:hydrolase activity"/>
    <property type="evidence" value="ECO:0007669"/>
    <property type="project" value="UniProtKB-KW"/>
</dbReference>
<evidence type="ECO:0000313" key="4">
    <source>
        <dbReference type="EMBL" id="MFD2647871.1"/>
    </source>
</evidence>
<comment type="caution">
    <text evidence="4">The sequence shown here is derived from an EMBL/GenBank/DDBJ whole genome shotgun (WGS) entry which is preliminary data.</text>
</comment>
<dbReference type="EMBL" id="JBHUNP010000001">
    <property type="protein sequence ID" value="MFD2647871.1"/>
    <property type="molecule type" value="Genomic_DNA"/>
</dbReference>